<keyword evidence="1" id="KW-0732">Signal</keyword>
<protein>
    <recommendedName>
        <fullName evidence="4">DUF4198 domain-containing protein</fullName>
    </recommendedName>
</protein>
<feature type="chain" id="PRO_5035920004" description="DUF4198 domain-containing protein" evidence="1">
    <location>
        <begin position="19"/>
        <end position="254"/>
    </location>
</feature>
<dbReference type="AlphaFoldDB" id="A0A8S8XHS4"/>
<dbReference type="RefSeq" id="WP_420245088.1">
    <property type="nucleotide sequence ID" value="NZ_BOPV01000001.1"/>
</dbReference>
<comment type="caution">
    <text evidence="2">The sequence shown here is derived from an EMBL/GenBank/DDBJ whole genome shotgun (WGS) entry which is preliminary data.</text>
</comment>
<evidence type="ECO:0008006" key="4">
    <source>
        <dbReference type="Google" id="ProtNLM"/>
    </source>
</evidence>
<accession>A0A8S8XHS4</accession>
<evidence type="ECO:0000313" key="3">
    <source>
        <dbReference type="Proteomes" id="UP000681075"/>
    </source>
</evidence>
<name>A0A8S8XHS4_9PROT</name>
<dbReference type="InterPro" id="IPR019613">
    <property type="entry name" value="DUF4198"/>
</dbReference>
<evidence type="ECO:0000256" key="1">
    <source>
        <dbReference type="SAM" id="SignalP"/>
    </source>
</evidence>
<evidence type="ECO:0000313" key="2">
    <source>
        <dbReference type="EMBL" id="GIL41561.1"/>
    </source>
</evidence>
<dbReference type="EMBL" id="BOPV01000001">
    <property type="protein sequence ID" value="GIL41561.1"/>
    <property type="molecule type" value="Genomic_DNA"/>
</dbReference>
<sequence>MKRCLWIAALWCASPATAHDFWVQPDDFRPQAATTVTLQVGHGPDRQRSPIALRRILRFDAIAPDGTTGRLAPDTVFAPATSGTHLLVLQTDDNARSHLPALRFNDYLEVEGLTPALELRRRTGRMQVDGAERYSRVAKAMVQNGSDATTNVLAPVGLPLEIVPERNPYDAVRADRLPVRVIYAGAPLSGALVKFTDLDHDETPFETQRTDKDGRAYFTMPARGRWLLNVIWTRPSDRDVDFETIFSSLSFGVP</sequence>
<gene>
    <name evidence="2" type="ORF">TMPK1_37980</name>
</gene>
<feature type="signal peptide" evidence="1">
    <location>
        <begin position="1"/>
        <end position="18"/>
    </location>
</feature>
<dbReference type="Pfam" id="PF10670">
    <property type="entry name" value="DUF4198"/>
    <property type="match status" value="1"/>
</dbReference>
<dbReference type="Proteomes" id="UP000681075">
    <property type="component" value="Unassembled WGS sequence"/>
</dbReference>
<keyword evidence="3" id="KW-1185">Reference proteome</keyword>
<organism evidence="2 3">
    <name type="scientific">Roseiterribacter gracilis</name>
    <dbReference type="NCBI Taxonomy" id="2812848"/>
    <lineage>
        <taxon>Bacteria</taxon>
        <taxon>Pseudomonadati</taxon>
        <taxon>Pseudomonadota</taxon>
        <taxon>Alphaproteobacteria</taxon>
        <taxon>Rhodospirillales</taxon>
        <taxon>Roseiterribacteraceae</taxon>
        <taxon>Roseiterribacter</taxon>
    </lineage>
</organism>
<reference evidence="2" key="1">
    <citation type="submission" date="2021-02" db="EMBL/GenBank/DDBJ databases">
        <title>Genome sequence of Rhodospirillales sp. strain TMPK1 isolated from soil.</title>
        <authorList>
            <person name="Nakai R."/>
            <person name="Kusada H."/>
            <person name="Tamaki H."/>
        </authorList>
    </citation>
    <scope>NUCLEOTIDE SEQUENCE</scope>
    <source>
        <strain evidence="2">TMPK1</strain>
    </source>
</reference>
<proteinExistence type="predicted"/>